<dbReference type="Proteomes" id="UP000480222">
    <property type="component" value="Unassembled WGS sequence"/>
</dbReference>
<evidence type="ECO:0000256" key="5">
    <source>
        <dbReference type="ARBA" id="ARBA00022723"/>
    </source>
</evidence>
<reference evidence="11 12" key="1">
    <citation type="submission" date="2020-02" db="EMBL/GenBank/DDBJ databases">
        <authorList>
            <person name="Brisse S."/>
        </authorList>
    </citation>
    <scope>NUCLEOTIDE SEQUENCE [LARGE SCALE GENOMIC DNA]</scope>
    <source>
        <strain evidence="11">CIP107547</strain>
    </source>
</reference>
<sequence length="458" mass="49052">MGRLDWVIMDSSFSDRRGIPIADLDHSEHVRSQTEAMAWELVSFIANSPSSFHAAQQGAQLLQEAGFHQVDETADWDSTLGGHFMIRGGALMAWFVPTSADTSSGFRIIGAHNDSPGFKLKYHPDLMSAGWQQASVEVYGGPILASWFDRELVLAGRIGLIDGSTRTVTTAPVLRIPHLAIHLDRDANTSLSIDRQRHTQPIFAVGEPDLSIMDVIATAAGVNKEEIISHDLITADAQPGEIFGATSDFLAAGRLDNLSSVFPGLKAFVEAAEDNVLGRAPMKDILVFAAFDHEEVGSATTTGAAGPILEDVLTRTAAGLGADAEKTKQMITRSTCISADAAHSIHPNYAHQHDPLNHPVMGGGPTLKVNANQRYASNTETEAMWVRACMKAGSSHQVFVGNNSVPCGSTIGPITATRLGIPTVDVGVPLLSMHSARELASTTDIYWLSRCLHAYLVG</sequence>
<dbReference type="Gene3D" id="3.40.630.10">
    <property type="entry name" value="Zn peptidases"/>
    <property type="match status" value="1"/>
</dbReference>
<keyword evidence="6 9" id="KW-0378">Hydrolase</keyword>
<dbReference type="Gene3D" id="2.30.250.10">
    <property type="entry name" value="Aminopeptidase i, Domain 2"/>
    <property type="match status" value="1"/>
</dbReference>
<dbReference type="PRINTS" id="PR00932">
    <property type="entry name" value="AMINO1PTASE"/>
</dbReference>
<keyword evidence="8 9" id="KW-0482">Metalloprotease</keyword>
<dbReference type="AlphaFoldDB" id="A0A1J5Y6U4"/>
<comment type="similarity">
    <text evidence="2 9">Belongs to the peptidase M18 family.</text>
</comment>
<dbReference type="RefSeq" id="WP_014310435.1">
    <property type="nucleotide sequence ID" value="NZ_CP039522.1"/>
</dbReference>
<name>A0A1J5Y6U4_CORDP</name>
<dbReference type="GO" id="GO:0004177">
    <property type="term" value="F:aminopeptidase activity"/>
    <property type="evidence" value="ECO:0007669"/>
    <property type="project" value="UniProtKB-KW"/>
</dbReference>
<evidence type="ECO:0000256" key="10">
    <source>
        <dbReference type="RuleBase" id="RU004387"/>
    </source>
</evidence>
<dbReference type="GO" id="GO:0006508">
    <property type="term" value="P:proteolysis"/>
    <property type="evidence" value="ECO:0007669"/>
    <property type="project" value="UniProtKB-KW"/>
</dbReference>
<dbReference type="EC" id="3.4.11.-" evidence="10"/>
<keyword evidence="7 9" id="KW-0862">Zinc</keyword>
<dbReference type="GO" id="GO:0005737">
    <property type="term" value="C:cytoplasm"/>
    <property type="evidence" value="ECO:0007669"/>
    <property type="project" value="UniProtKB-ARBA"/>
</dbReference>
<evidence type="ECO:0000256" key="7">
    <source>
        <dbReference type="ARBA" id="ARBA00022833"/>
    </source>
</evidence>
<keyword evidence="3 9" id="KW-0031">Aminopeptidase</keyword>
<dbReference type="SUPFAM" id="SSF53187">
    <property type="entry name" value="Zn-dependent exopeptidases"/>
    <property type="match status" value="1"/>
</dbReference>
<dbReference type="InterPro" id="IPR023358">
    <property type="entry name" value="Peptidase_M18_dom2"/>
</dbReference>
<gene>
    <name evidence="11" type="ORF">CIP107547_01437</name>
</gene>
<dbReference type="GO" id="GO:0008237">
    <property type="term" value="F:metallopeptidase activity"/>
    <property type="evidence" value="ECO:0007669"/>
    <property type="project" value="UniProtKB-KW"/>
</dbReference>
<keyword evidence="5 9" id="KW-0479">Metal-binding</keyword>
<evidence type="ECO:0000256" key="8">
    <source>
        <dbReference type="ARBA" id="ARBA00023049"/>
    </source>
</evidence>
<dbReference type="PANTHER" id="PTHR28570">
    <property type="entry name" value="ASPARTYL AMINOPEPTIDASE"/>
    <property type="match status" value="1"/>
</dbReference>
<evidence type="ECO:0000256" key="9">
    <source>
        <dbReference type="RuleBase" id="RU004386"/>
    </source>
</evidence>
<evidence type="ECO:0000256" key="3">
    <source>
        <dbReference type="ARBA" id="ARBA00022438"/>
    </source>
</evidence>
<evidence type="ECO:0000313" key="12">
    <source>
        <dbReference type="Proteomes" id="UP000480222"/>
    </source>
</evidence>
<accession>A0A1J5Y6U4</accession>
<dbReference type="GO" id="GO:0008270">
    <property type="term" value="F:zinc ion binding"/>
    <property type="evidence" value="ECO:0007669"/>
    <property type="project" value="InterPro"/>
</dbReference>
<evidence type="ECO:0000256" key="6">
    <source>
        <dbReference type="ARBA" id="ARBA00022801"/>
    </source>
</evidence>
<evidence type="ECO:0000313" key="11">
    <source>
        <dbReference type="EMBL" id="CAB0604670.1"/>
    </source>
</evidence>
<protein>
    <recommendedName>
        <fullName evidence="10">M18 family aminopeptidase</fullName>
        <ecNumber evidence="10">3.4.11.-</ecNumber>
    </recommendedName>
</protein>
<keyword evidence="4 9" id="KW-0645">Protease</keyword>
<dbReference type="InterPro" id="IPR001948">
    <property type="entry name" value="Peptidase_M18"/>
</dbReference>
<dbReference type="PANTHER" id="PTHR28570:SF3">
    <property type="entry name" value="ASPARTYL AMINOPEPTIDASE"/>
    <property type="match status" value="1"/>
</dbReference>
<comment type="caution">
    <text evidence="11">The sequence shown here is derived from an EMBL/GenBank/DDBJ whole genome shotgun (WGS) entry which is preliminary data.</text>
</comment>
<evidence type="ECO:0000256" key="2">
    <source>
        <dbReference type="ARBA" id="ARBA00008290"/>
    </source>
</evidence>
<dbReference type="OMA" id="GPILKVN"/>
<dbReference type="SUPFAM" id="SSF101821">
    <property type="entry name" value="Aminopeptidase/glucanase lid domain"/>
    <property type="match status" value="1"/>
</dbReference>
<evidence type="ECO:0000256" key="4">
    <source>
        <dbReference type="ARBA" id="ARBA00022670"/>
    </source>
</evidence>
<comment type="cofactor">
    <cofactor evidence="1 10">
        <name>Zn(2+)</name>
        <dbReference type="ChEBI" id="CHEBI:29105"/>
    </cofactor>
</comment>
<evidence type="ECO:0000256" key="1">
    <source>
        <dbReference type="ARBA" id="ARBA00001947"/>
    </source>
</evidence>
<dbReference type="Pfam" id="PF02127">
    <property type="entry name" value="Peptidase_M18"/>
    <property type="match status" value="1"/>
</dbReference>
<dbReference type="EMBL" id="CADDAV010000016">
    <property type="protein sequence ID" value="CAB0604670.1"/>
    <property type="molecule type" value="Genomic_DNA"/>
</dbReference>
<proteinExistence type="inferred from homology"/>
<organism evidence="11 12">
    <name type="scientific">Corynebacterium diphtheriae</name>
    <dbReference type="NCBI Taxonomy" id="1717"/>
    <lineage>
        <taxon>Bacteria</taxon>
        <taxon>Bacillati</taxon>
        <taxon>Actinomycetota</taxon>
        <taxon>Actinomycetes</taxon>
        <taxon>Mycobacteriales</taxon>
        <taxon>Corynebacteriaceae</taxon>
        <taxon>Corynebacterium</taxon>
    </lineage>
</organism>
<dbReference type="CDD" id="cd05658">
    <property type="entry name" value="M18_DAP"/>
    <property type="match status" value="1"/>
</dbReference>
<dbReference type="NCBIfam" id="NF002759">
    <property type="entry name" value="PRK02813.1"/>
    <property type="match status" value="1"/>
</dbReference>